<dbReference type="KEGG" id="plad:PPGU16_78820"/>
<feature type="domain" description="CheR-type methyltransferase" evidence="1">
    <location>
        <begin position="38"/>
        <end position="126"/>
    </location>
</feature>
<dbReference type="EMBL" id="AP023177">
    <property type="protein sequence ID" value="BCF94815.1"/>
    <property type="molecule type" value="Genomic_DNA"/>
</dbReference>
<organism evidence="2 3">
    <name type="scientific">Paraburkholderia largidicola</name>
    <dbReference type="NCBI Taxonomy" id="3014751"/>
    <lineage>
        <taxon>Bacteria</taxon>
        <taxon>Pseudomonadati</taxon>
        <taxon>Pseudomonadota</taxon>
        <taxon>Betaproteobacteria</taxon>
        <taxon>Burkholderiales</taxon>
        <taxon>Burkholderiaceae</taxon>
        <taxon>Paraburkholderia</taxon>
    </lineage>
</organism>
<sequence>MAAALTEYIDRSKSVTFPAAGAHGRSPDLEPVLRALAQAGSEFRGYKRGTLERRIARRMTVKRVSTLDAYCDILRNDVDEAEALSLDMVIGVTEFFRDPEAWQVLSERVLASLLAEPEGDQPLRVWGCRAAQQVRKRIRWRFC</sequence>
<dbReference type="Proteomes" id="UP000510888">
    <property type="component" value="Plasmid PPGU16_p2"/>
</dbReference>
<reference evidence="2 3" key="1">
    <citation type="journal article" date="2020" name="Genes (Basel)">
        <title>Genomic Comparison of Insect Gut Symbionts from Divergent Burkholderia Subclades.</title>
        <authorList>
            <person name="Takeshita K."/>
            <person name="Kikuchi Y."/>
        </authorList>
    </citation>
    <scope>NUCLEOTIDE SEQUENCE [LARGE SCALE GENOMIC DNA]</scope>
    <source>
        <strain evidence="2 3">PGU16</strain>
        <plasmid evidence="2 3">PPGU16_p2</plasmid>
    </source>
</reference>
<dbReference type="PROSITE" id="PS50123">
    <property type="entry name" value="CHER"/>
    <property type="match status" value="1"/>
</dbReference>
<proteinExistence type="predicted"/>
<dbReference type="Pfam" id="PF03705">
    <property type="entry name" value="CheR_N"/>
    <property type="match status" value="1"/>
</dbReference>
<dbReference type="Gene3D" id="3.40.50.150">
    <property type="entry name" value="Vaccinia Virus protein VP39"/>
    <property type="match status" value="1"/>
</dbReference>
<dbReference type="InterPro" id="IPR000780">
    <property type="entry name" value="CheR_MeTrfase"/>
</dbReference>
<evidence type="ECO:0000313" key="2">
    <source>
        <dbReference type="EMBL" id="BCF94815.1"/>
    </source>
</evidence>
<evidence type="ECO:0000259" key="1">
    <source>
        <dbReference type="PROSITE" id="PS50123"/>
    </source>
</evidence>
<dbReference type="InterPro" id="IPR050903">
    <property type="entry name" value="Bact_Chemotaxis_MeTrfase"/>
</dbReference>
<geneLocation type="plasmid" evidence="2 3">
    <name>PPGU16_p2</name>
</geneLocation>
<dbReference type="AlphaFoldDB" id="A0A7I8C2F2"/>
<evidence type="ECO:0000313" key="3">
    <source>
        <dbReference type="Proteomes" id="UP000510888"/>
    </source>
</evidence>
<keyword evidence="2" id="KW-0614">Plasmid</keyword>
<keyword evidence="3" id="KW-1185">Reference proteome</keyword>
<dbReference type="Gene3D" id="1.10.155.10">
    <property type="entry name" value="Chemotaxis receptor methyltransferase CheR, N-terminal domain"/>
    <property type="match status" value="1"/>
</dbReference>
<dbReference type="InterPro" id="IPR036804">
    <property type="entry name" value="CheR_N_sf"/>
</dbReference>
<name>A0A7I8C2F2_9BURK</name>
<gene>
    <name evidence="2" type="ORF">PPGU16_78820</name>
</gene>
<dbReference type="PANTHER" id="PTHR24422">
    <property type="entry name" value="CHEMOTAXIS PROTEIN METHYLTRANSFERASE"/>
    <property type="match status" value="1"/>
</dbReference>
<protein>
    <recommendedName>
        <fullName evidence="1">CheR-type methyltransferase domain-containing protein</fullName>
    </recommendedName>
</protein>
<dbReference type="InterPro" id="IPR029063">
    <property type="entry name" value="SAM-dependent_MTases_sf"/>
</dbReference>
<accession>A0A7I8C2F2</accession>
<dbReference type="SUPFAM" id="SSF47757">
    <property type="entry name" value="Chemotaxis receptor methyltransferase CheR, N-terminal domain"/>
    <property type="match status" value="1"/>
</dbReference>
<dbReference type="GO" id="GO:0008757">
    <property type="term" value="F:S-adenosylmethionine-dependent methyltransferase activity"/>
    <property type="evidence" value="ECO:0007669"/>
    <property type="project" value="InterPro"/>
</dbReference>
<dbReference type="InterPro" id="IPR022641">
    <property type="entry name" value="CheR_N"/>
</dbReference>